<dbReference type="EMBL" id="QGKW02000007">
    <property type="protein sequence ID" value="KAF2619599.1"/>
    <property type="molecule type" value="Genomic_DNA"/>
</dbReference>
<accession>A0A8S9K773</accession>
<evidence type="ECO:0000256" key="1">
    <source>
        <dbReference type="SAM" id="SignalP"/>
    </source>
</evidence>
<comment type="caution">
    <text evidence="2">The sequence shown here is derived from an EMBL/GenBank/DDBJ whole genome shotgun (WGS) entry which is preliminary data.</text>
</comment>
<dbReference type="Proteomes" id="UP000712281">
    <property type="component" value="Unassembled WGS sequence"/>
</dbReference>
<name>A0A8S9K773_BRACR</name>
<evidence type="ECO:0000313" key="2">
    <source>
        <dbReference type="EMBL" id="KAF2589206.1"/>
    </source>
</evidence>
<feature type="chain" id="PRO_5042775589" description="Secreted protein" evidence="1">
    <location>
        <begin position="19"/>
        <end position="125"/>
    </location>
</feature>
<sequence length="125" mass="14196">MFFVESISLFLLLRGNSGSTEYHRLVPPFPYSVELRLSYFNRSSMASKRQLHDGSLCHRRRSFHSSFPIRPTGTFNISVGESGDRLTRASKVLEQCKFFCVFLPAETFVLGSNQCGVKTCDSRSM</sequence>
<keyword evidence="1" id="KW-0732">Signal</keyword>
<dbReference type="AlphaFoldDB" id="A0A8S9K773"/>
<protein>
    <recommendedName>
        <fullName evidence="4">Secreted protein</fullName>
    </recommendedName>
</protein>
<reference evidence="2" key="1">
    <citation type="submission" date="2019-12" db="EMBL/GenBank/DDBJ databases">
        <title>Genome sequencing and annotation of Brassica cretica.</title>
        <authorList>
            <person name="Studholme D.J."/>
            <person name="Sarris P.F."/>
        </authorList>
    </citation>
    <scope>NUCLEOTIDE SEQUENCE</scope>
    <source>
        <strain evidence="3">PFS-001/15</strain>
        <strain evidence="2">PFS-102/07</strain>
        <tissue evidence="2">Leaf</tissue>
    </source>
</reference>
<dbReference type="EMBL" id="QGKY02000190">
    <property type="protein sequence ID" value="KAF2589206.1"/>
    <property type="molecule type" value="Genomic_DNA"/>
</dbReference>
<proteinExistence type="predicted"/>
<evidence type="ECO:0008006" key="4">
    <source>
        <dbReference type="Google" id="ProtNLM"/>
    </source>
</evidence>
<feature type="signal peptide" evidence="1">
    <location>
        <begin position="1"/>
        <end position="18"/>
    </location>
</feature>
<evidence type="ECO:0000313" key="3">
    <source>
        <dbReference type="EMBL" id="KAF2619599.1"/>
    </source>
</evidence>
<gene>
    <name evidence="3" type="ORF">F2Q68_00040378</name>
    <name evidence="2" type="ORF">F2Q70_00039674</name>
</gene>
<organism evidence="2">
    <name type="scientific">Brassica cretica</name>
    <name type="common">Mustard</name>
    <dbReference type="NCBI Taxonomy" id="69181"/>
    <lineage>
        <taxon>Eukaryota</taxon>
        <taxon>Viridiplantae</taxon>
        <taxon>Streptophyta</taxon>
        <taxon>Embryophyta</taxon>
        <taxon>Tracheophyta</taxon>
        <taxon>Spermatophyta</taxon>
        <taxon>Magnoliopsida</taxon>
        <taxon>eudicotyledons</taxon>
        <taxon>Gunneridae</taxon>
        <taxon>Pentapetalae</taxon>
        <taxon>rosids</taxon>
        <taxon>malvids</taxon>
        <taxon>Brassicales</taxon>
        <taxon>Brassicaceae</taxon>
        <taxon>Brassiceae</taxon>
        <taxon>Brassica</taxon>
    </lineage>
</organism>